<feature type="transmembrane region" description="Helical" evidence="1">
    <location>
        <begin position="37"/>
        <end position="55"/>
    </location>
</feature>
<organism evidence="3 4">
    <name type="scientific">Amycolatopsis acidicola</name>
    <dbReference type="NCBI Taxonomy" id="2596893"/>
    <lineage>
        <taxon>Bacteria</taxon>
        <taxon>Bacillati</taxon>
        <taxon>Actinomycetota</taxon>
        <taxon>Actinomycetes</taxon>
        <taxon>Pseudonocardiales</taxon>
        <taxon>Pseudonocardiaceae</taxon>
        <taxon>Amycolatopsis</taxon>
    </lineage>
</organism>
<feature type="transmembrane region" description="Helical" evidence="1">
    <location>
        <begin position="209"/>
        <end position="228"/>
    </location>
</feature>
<comment type="caution">
    <text evidence="3">The sequence shown here is derived from an EMBL/GenBank/DDBJ whole genome shotgun (WGS) entry which is preliminary data.</text>
</comment>
<dbReference type="InterPro" id="IPR003675">
    <property type="entry name" value="Rce1/LyrA-like_dom"/>
</dbReference>
<feature type="transmembrane region" description="Helical" evidence="1">
    <location>
        <begin position="12"/>
        <end position="31"/>
    </location>
</feature>
<accession>A0A5N0V1U3</accession>
<feature type="transmembrane region" description="Helical" evidence="1">
    <location>
        <begin position="137"/>
        <end position="158"/>
    </location>
</feature>
<sequence>MATAITTTKNRTPLGVTAGAVGLLLVNSLAVQLAGTWQVAAGASTTVLLFVLAWACRGRWDAATDLVLALGALSVFGWVSAALTGSWAGTLPVAVAFLVVNAFKLSSVALLAVIAARRRWSRENLLIRVGSLNARSPVPLLRWGLLGPIVIVAVLVLFLSDPAVLAKAGPGTVRLVLAWLPVMLAGAVVNALCEELLYRHALIGTARPLLGTAGAVVMSCAVFGAGHITGSPGGLTGVLFTAAYGAVCAAAMLQNRGMAWNLVIHVFGDLGAVSALLIAAG</sequence>
<evidence type="ECO:0000313" key="4">
    <source>
        <dbReference type="Proteomes" id="UP000319769"/>
    </source>
</evidence>
<evidence type="ECO:0000259" key="2">
    <source>
        <dbReference type="Pfam" id="PF02517"/>
    </source>
</evidence>
<keyword evidence="3" id="KW-0645">Protease</keyword>
<keyword evidence="3" id="KW-0482">Metalloprotease</keyword>
<reference evidence="3" key="1">
    <citation type="submission" date="2019-09" db="EMBL/GenBank/DDBJ databases">
        <authorList>
            <person name="Teo W.F.A."/>
            <person name="Duangmal K."/>
        </authorList>
    </citation>
    <scope>NUCLEOTIDE SEQUENCE [LARGE SCALE GENOMIC DNA]</scope>
    <source>
        <strain evidence="3">K81G1</strain>
    </source>
</reference>
<feature type="transmembrane region" description="Helical" evidence="1">
    <location>
        <begin position="67"/>
        <end position="88"/>
    </location>
</feature>
<dbReference type="EMBL" id="VMNW02000043">
    <property type="protein sequence ID" value="KAA9157158.1"/>
    <property type="molecule type" value="Genomic_DNA"/>
</dbReference>
<protein>
    <submittedName>
        <fullName evidence="3">CPBP family intramembrane metalloprotease</fullName>
    </submittedName>
</protein>
<dbReference type="Pfam" id="PF02517">
    <property type="entry name" value="Rce1-like"/>
    <property type="match status" value="1"/>
</dbReference>
<dbReference type="OrthoDB" id="4772204at2"/>
<dbReference type="GO" id="GO:0004175">
    <property type="term" value="F:endopeptidase activity"/>
    <property type="evidence" value="ECO:0007669"/>
    <property type="project" value="UniProtKB-ARBA"/>
</dbReference>
<gene>
    <name evidence="3" type="ORF">FPZ12_025560</name>
</gene>
<feature type="transmembrane region" description="Helical" evidence="1">
    <location>
        <begin position="260"/>
        <end position="280"/>
    </location>
</feature>
<keyword evidence="3" id="KW-0378">Hydrolase</keyword>
<dbReference type="Proteomes" id="UP000319769">
    <property type="component" value="Unassembled WGS sequence"/>
</dbReference>
<keyword evidence="1" id="KW-0812">Transmembrane</keyword>
<feature type="transmembrane region" description="Helical" evidence="1">
    <location>
        <begin position="234"/>
        <end position="253"/>
    </location>
</feature>
<evidence type="ECO:0000256" key="1">
    <source>
        <dbReference type="SAM" id="Phobius"/>
    </source>
</evidence>
<dbReference type="GO" id="GO:0008237">
    <property type="term" value="F:metallopeptidase activity"/>
    <property type="evidence" value="ECO:0007669"/>
    <property type="project" value="UniProtKB-KW"/>
</dbReference>
<dbReference type="GO" id="GO:0006508">
    <property type="term" value="P:proteolysis"/>
    <property type="evidence" value="ECO:0007669"/>
    <property type="project" value="UniProtKB-KW"/>
</dbReference>
<name>A0A5N0V1U3_9PSEU</name>
<keyword evidence="4" id="KW-1185">Reference proteome</keyword>
<feature type="transmembrane region" description="Helical" evidence="1">
    <location>
        <begin position="94"/>
        <end position="116"/>
    </location>
</feature>
<dbReference type="RefSeq" id="WP_144747990.1">
    <property type="nucleotide sequence ID" value="NZ_VMNW02000043.1"/>
</dbReference>
<dbReference type="AlphaFoldDB" id="A0A5N0V1U3"/>
<dbReference type="GO" id="GO:0080120">
    <property type="term" value="P:CAAX-box protein maturation"/>
    <property type="evidence" value="ECO:0007669"/>
    <property type="project" value="UniProtKB-ARBA"/>
</dbReference>
<feature type="domain" description="CAAX prenyl protease 2/Lysostaphin resistance protein A-like" evidence="2">
    <location>
        <begin position="179"/>
        <end position="269"/>
    </location>
</feature>
<proteinExistence type="predicted"/>
<feature type="transmembrane region" description="Helical" evidence="1">
    <location>
        <begin position="178"/>
        <end position="197"/>
    </location>
</feature>
<keyword evidence="1" id="KW-0472">Membrane</keyword>
<keyword evidence="1" id="KW-1133">Transmembrane helix</keyword>
<evidence type="ECO:0000313" key="3">
    <source>
        <dbReference type="EMBL" id="KAA9157158.1"/>
    </source>
</evidence>